<dbReference type="Proteomes" id="UP000001693">
    <property type="component" value="Chromosome"/>
</dbReference>
<feature type="transmembrane region" description="Helical" evidence="1">
    <location>
        <begin position="97"/>
        <end position="115"/>
    </location>
</feature>
<proteinExistence type="predicted"/>
<name>B1Y6S1_LEPCP</name>
<evidence type="ECO:0000313" key="2">
    <source>
        <dbReference type="EMBL" id="ACB32399.1"/>
    </source>
</evidence>
<keyword evidence="1" id="KW-0472">Membrane</keyword>
<accession>B1Y6S1</accession>
<dbReference type="OrthoDB" id="9149244at2"/>
<protein>
    <submittedName>
        <fullName evidence="2">Uncharacterized protein</fullName>
    </submittedName>
</protein>
<dbReference type="STRING" id="395495.Lcho_0124"/>
<evidence type="ECO:0000256" key="1">
    <source>
        <dbReference type="SAM" id="Phobius"/>
    </source>
</evidence>
<dbReference type="RefSeq" id="WP_012345161.1">
    <property type="nucleotide sequence ID" value="NC_010524.1"/>
</dbReference>
<sequence length="268" mass="28874">MTLALPALLLLLACWPGWIARSCIRRVGGHAPDGATRPQAWTEALLWAAGLHAGLIGGSNVLGWPLLPAGELLQLLSPEPARQAGAWTALAAHGAGLAAYAAAVLGLAAAGPWALRRLVSRFRLDRCASPLGPLLRPARAHWYYLLSGADFTADALPDLIAVTTVVDVAGQPWVYKGVLDEYFVDPQGQLDRLILQQVVRRPLGVQAAPQTRPQDRFERIDGDCVVLHHGEITTLQVDYVRLGRTTEQPPRLQPVDDLVDAFAPTQPV</sequence>
<dbReference type="AlphaFoldDB" id="B1Y6S1"/>
<evidence type="ECO:0000313" key="3">
    <source>
        <dbReference type="Proteomes" id="UP000001693"/>
    </source>
</evidence>
<keyword evidence="1" id="KW-1133">Transmembrane helix</keyword>
<dbReference type="KEGG" id="lch:Lcho_0124"/>
<gene>
    <name evidence="2" type="ordered locus">Lcho_0124</name>
</gene>
<keyword evidence="1" id="KW-0812">Transmembrane</keyword>
<keyword evidence="3" id="KW-1185">Reference proteome</keyword>
<reference evidence="2 3" key="1">
    <citation type="submission" date="2008-03" db="EMBL/GenBank/DDBJ databases">
        <title>Complete sequence of Leptothrix cholodnii SP-6.</title>
        <authorList>
            <consortium name="US DOE Joint Genome Institute"/>
            <person name="Copeland A."/>
            <person name="Lucas S."/>
            <person name="Lapidus A."/>
            <person name="Glavina del Rio T."/>
            <person name="Dalin E."/>
            <person name="Tice H."/>
            <person name="Bruce D."/>
            <person name="Goodwin L."/>
            <person name="Pitluck S."/>
            <person name="Chertkov O."/>
            <person name="Brettin T."/>
            <person name="Detter J.C."/>
            <person name="Han C."/>
            <person name="Kuske C.R."/>
            <person name="Schmutz J."/>
            <person name="Larimer F."/>
            <person name="Land M."/>
            <person name="Hauser L."/>
            <person name="Kyrpides N."/>
            <person name="Lykidis A."/>
            <person name="Emerson D."/>
            <person name="Richardson P."/>
        </authorList>
    </citation>
    <scope>NUCLEOTIDE SEQUENCE [LARGE SCALE GENOMIC DNA]</scope>
    <source>
        <strain evidence="3">ATCC 51168 / LMG 8142 / SP-6</strain>
    </source>
</reference>
<dbReference type="eggNOG" id="ENOG50333D0">
    <property type="taxonomic scope" value="Bacteria"/>
</dbReference>
<dbReference type="EMBL" id="CP001013">
    <property type="protein sequence ID" value="ACB32399.1"/>
    <property type="molecule type" value="Genomic_DNA"/>
</dbReference>
<organism evidence="2 3">
    <name type="scientific">Leptothrix cholodnii (strain ATCC 51168 / LMG 8142 / SP-6)</name>
    <name type="common">Leptothrix discophora (strain SP-6)</name>
    <dbReference type="NCBI Taxonomy" id="395495"/>
    <lineage>
        <taxon>Bacteria</taxon>
        <taxon>Pseudomonadati</taxon>
        <taxon>Pseudomonadota</taxon>
        <taxon>Betaproteobacteria</taxon>
        <taxon>Burkholderiales</taxon>
        <taxon>Sphaerotilaceae</taxon>
        <taxon>Leptothrix</taxon>
    </lineage>
</organism>
<dbReference type="HOGENOM" id="CLU_093089_0_0_4"/>